<dbReference type="EMBL" id="ABEU02000025">
    <property type="status" value="NOT_ANNOTATED_CDS"/>
    <property type="molecule type" value="Genomic_DNA"/>
</dbReference>
<dbReference type="EnsemblPlants" id="Pp3c25_4857V3.1">
    <property type="protein sequence ID" value="PAC:32979289.CDS.1"/>
    <property type="gene ID" value="Pp3c25_4857"/>
</dbReference>
<reference evidence="2 3" key="1">
    <citation type="journal article" date="2008" name="Science">
        <title>The Physcomitrella genome reveals evolutionary insights into the conquest of land by plants.</title>
        <authorList>
            <person name="Rensing S."/>
            <person name="Lang D."/>
            <person name="Zimmer A."/>
            <person name="Terry A."/>
            <person name="Salamov A."/>
            <person name="Shapiro H."/>
            <person name="Nishiyama T."/>
            <person name="Perroud P.-F."/>
            <person name="Lindquist E."/>
            <person name="Kamisugi Y."/>
            <person name="Tanahashi T."/>
            <person name="Sakakibara K."/>
            <person name="Fujita T."/>
            <person name="Oishi K."/>
            <person name="Shin-I T."/>
            <person name="Kuroki Y."/>
            <person name="Toyoda A."/>
            <person name="Suzuki Y."/>
            <person name="Hashimoto A."/>
            <person name="Yamaguchi K."/>
            <person name="Sugano A."/>
            <person name="Kohara Y."/>
            <person name="Fujiyama A."/>
            <person name="Anterola A."/>
            <person name="Aoki S."/>
            <person name="Ashton N."/>
            <person name="Barbazuk W.B."/>
            <person name="Barker E."/>
            <person name="Bennetzen J."/>
            <person name="Bezanilla M."/>
            <person name="Blankenship R."/>
            <person name="Cho S.H."/>
            <person name="Dutcher S."/>
            <person name="Estelle M."/>
            <person name="Fawcett J.A."/>
            <person name="Gundlach H."/>
            <person name="Hanada K."/>
            <person name="Heyl A."/>
            <person name="Hicks K.A."/>
            <person name="Hugh J."/>
            <person name="Lohr M."/>
            <person name="Mayer K."/>
            <person name="Melkozernov A."/>
            <person name="Murata T."/>
            <person name="Nelson D."/>
            <person name="Pils B."/>
            <person name="Prigge M."/>
            <person name="Reiss B."/>
            <person name="Renner T."/>
            <person name="Rombauts S."/>
            <person name="Rushton P."/>
            <person name="Sanderfoot A."/>
            <person name="Schween G."/>
            <person name="Shiu S.-H."/>
            <person name="Stueber K."/>
            <person name="Theodoulou F.L."/>
            <person name="Tu H."/>
            <person name="Van de Peer Y."/>
            <person name="Verrier P.J."/>
            <person name="Waters E."/>
            <person name="Wood A."/>
            <person name="Yang L."/>
            <person name="Cove D."/>
            <person name="Cuming A."/>
            <person name="Hasebe M."/>
            <person name="Lucas S."/>
            <person name="Mishler D.B."/>
            <person name="Reski R."/>
            <person name="Grigoriev I."/>
            <person name="Quatrano R.S."/>
            <person name="Boore J.L."/>
        </authorList>
    </citation>
    <scope>NUCLEOTIDE SEQUENCE [LARGE SCALE GENOMIC DNA]</scope>
    <source>
        <strain evidence="2 3">cv. Gransden 2004</strain>
    </source>
</reference>
<dbReference type="Proteomes" id="UP000006727">
    <property type="component" value="Chromosome 25"/>
</dbReference>
<organism evidence="2 3">
    <name type="scientific">Physcomitrium patens</name>
    <name type="common">Spreading-leaved earth moss</name>
    <name type="synonym">Physcomitrella patens</name>
    <dbReference type="NCBI Taxonomy" id="3218"/>
    <lineage>
        <taxon>Eukaryota</taxon>
        <taxon>Viridiplantae</taxon>
        <taxon>Streptophyta</taxon>
        <taxon>Embryophyta</taxon>
        <taxon>Bryophyta</taxon>
        <taxon>Bryophytina</taxon>
        <taxon>Bryopsida</taxon>
        <taxon>Funariidae</taxon>
        <taxon>Funariales</taxon>
        <taxon>Funariaceae</taxon>
        <taxon>Physcomitrium</taxon>
    </lineage>
</organism>
<evidence type="ECO:0000256" key="1">
    <source>
        <dbReference type="SAM" id="Phobius"/>
    </source>
</evidence>
<keyword evidence="1" id="KW-1133">Transmembrane helix</keyword>
<keyword evidence="1" id="KW-0812">Transmembrane</keyword>
<feature type="transmembrane region" description="Helical" evidence="1">
    <location>
        <begin position="18"/>
        <end position="41"/>
    </location>
</feature>
<accession>A0A7I4EXU7</accession>
<proteinExistence type="predicted"/>
<reference evidence="2" key="3">
    <citation type="submission" date="2020-12" db="UniProtKB">
        <authorList>
            <consortium name="EnsemblPlants"/>
        </authorList>
    </citation>
    <scope>IDENTIFICATION</scope>
</reference>
<dbReference type="InParanoid" id="A0A7I4EXU7"/>
<sequence>MTCTELIDPISDVLLQMVIVYIILDYLIFQVDGSIALFKFWRYFLVNSMQFVLLRHCFTDVLAGCGATLRL</sequence>
<evidence type="ECO:0000313" key="2">
    <source>
        <dbReference type="EnsemblPlants" id="PAC:32979289.CDS.1"/>
    </source>
</evidence>
<name>A0A7I4EXU7_PHYPA</name>
<dbReference type="AlphaFoldDB" id="A0A7I4EXU7"/>
<keyword evidence="3" id="KW-1185">Reference proteome</keyword>
<protein>
    <submittedName>
        <fullName evidence="2">Uncharacterized protein</fullName>
    </submittedName>
</protein>
<reference evidence="2 3" key="2">
    <citation type="journal article" date="2018" name="Plant J.">
        <title>The Physcomitrella patens chromosome-scale assembly reveals moss genome structure and evolution.</title>
        <authorList>
            <person name="Lang D."/>
            <person name="Ullrich K.K."/>
            <person name="Murat F."/>
            <person name="Fuchs J."/>
            <person name="Jenkins J."/>
            <person name="Haas F.B."/>
            <person name="Piednoel M."/>
            <person name="Gundlach H."/>
            <person name="Van Bel M."/>
            <person name="Meyberg R."/>
            <person name="Vives C."/>
            <person name="Morata J."/>
            <person name="Symeonidi A."/>
            <person name="Hiss M."/>
            <person name="Muchero W."/>
            <person name="Kamisugi Y."/>
            <person name="Saleh O."/>
            <person name="Blanc G."/>
            <person name="Decker E.L."/>
            <person name="van Gessel N."/>
            <person name="Grimwood J."/>
            <person name="Hayes R.D."/>
            <person name="Graham S.W."/>
            <person name="Gunter L.E."/>
            <person name="McDaniel S.F."/>
            <person name="Hoernstein S.N.W."/>
            <person name="Larsson A."/>
            <person name="Li F.W."/>
            <person name="Perroud P.F."/>
            <person name="Phillips J."/>
            <person name="Ranjan P."/>
            <person name="Rokshar D.S."/>
            <person name="Rothfels C.J."/>
            <person name="Schneider L."/>
            <person name="Shu S."/>
            <person name="Stevenson D.W."/>
            <person name="Thummler F."/>
            <person name="Tillich M."/>
            <person name="Villarreal Aguilar J.C."/>
            <person name="Widiez T."/>
            <person name="Wong G.K."/>
            <person name="Wymore A."/>
            <person name="Zhang Y."/>
            <person name="Zimmer A.D."/>
            <person name="Quatrano R.S."/>
            <person name="Mayer K.F.X."/>
            <person name="Goodstein D."/>
            <person name="Casacuberta J.M."/>
            <person name="Vandepoele K."/>
            <person name="Reski R."/>
            <person name="Cuming A.C."/>
            <person name="Tuskan G.A."/>
            <person name="Maumus F."/>
            <person name="Salse J."/>
            <person name="Schmutz J."/>
            <person name="Rensing S.A."/>
        </authorList>
    </citation>
    <scope>NUCLEOTIDE SEQUENCE [LARGE SCALE GENOMIC DNA]</scope>
    <source>
        <strain evidence="2 3">cv. Gransden 2004</strain>
    </source>
</reference>
<keyword evidence="1" id="KW-0472">Membrane</keyword>
<dbReference type="Gramene" id="Pp3c25_4857V3.1">
    <property type="protein sequence ID" value="PAC:32979289.CDS.1"/>
    <property type="gene ID" value="Pp3c25_4857"/>
</dbReference>
<evidence type="ECO:0000313" key="3">
    <source>
        <dbReference type="Proteomes" id="UP000006727"/>
    </source>
</evidence>